<feature type="compositionally biased region" description="Polar residues" evidence="1">
    <location>
        <begin position="1"/>
        <end position="20"/>
    </location>
</feature>
<organism evidence="2">
    <name type="scientific">Rhizophora mucronata</name>
    <name type="common">Asiatic mangrove</name>
    <dbReference type="NCBI Taxonomy" id="61149"/>
    <lineage>
        <taxon>Eukaryota</taxon>
        <taxon>Viridiplantae</taxon>
        <taxon>Streptophyta</taxon>
        <taxon>Embryophyta</taxon>
        <taxon>Tracheophyta</taxon>
        <taxon>Spermatophyta</taxon>
        <taxon>Magnoliopsida</taxon>
        <taxon>eudicotyledons</taxon>
        <taxon>Gunneridae</taxon>
        <taxon>Pentapetalae</taxon>
        <taxon>rosids</taxon>
        <taxon>fabids</taxon>
        <taxon>Malpighiales</taxon>
        <taxon>Rhizophoraceae</taxon>
        <taxon>Rhizophora</taxon>
    </lineage>
</organism>
<name>A0A2P2IM45_RHIMU</name>
<evidence type="ECO:0000313" key="2">
    <source>
        <dbReference type="EMBL" id="MBW82284.1"/>
    </source>
</evidence>
<protein>
    <submittedName>
        <fullName evidence="2">Uncharacterized protein</fullName>
    </submittedName>
</protein>
<dbReference type="EMBL" id="GGEC01001801">
    <property type="protein sequence ID" value="MBW82284.1"/>
    <property type="molecule type" value="Transcribed_RNA"/>
</dbReference>
<feature type="region of interest" description="Disordered" evidence="1">
    <location>
        <begin position="1"/>
        <end position="22"/>
    </location>
</feature>
<accession>A0A2P2IM45</accession>
<proteinExistence type="predicted"/>
<sequence length="110" mass="11729">MASDTAFGSQNPGLSRNGARSRTKGSLIVISMPSYVHNFSVASPLRPKENQPKPATAISMLFTSQLAPATLISFSSHFPNSEALSLPTGGCNRAPTWFLQISSAFSIFPK</sequence>
<evidence type="ECO:0000256" key="1">
    <source>
        <dbReference type="SAM" id="MobiDB-lite"/>
    </source>
</evidence>
<dbReference type="AlphaFoldDB" id="A0A2P2IM45"/>
<reference evidence="2" key="1">
    <citation type="submission" date="2018-02" db="EMBL/GenBank/DDBJ databases">
        <title>Rhizophora mucronata_Transcriptome.</title>
        <authorList>
            <person name="Meera S.P."/>
            <person name="Sreeshan A."/>
            <person name="Augustine A."/>
        </authorList>
    </citation>
    <scope>NUCLEOTIDE SEQUENCE</scope>
    <source>
        <tissue evidence="2">Leaf</tissue>
    </source>
</reference>